<dbReference type="InterPro" id="IPR050389">
    <property type="entry name" value="LysR-type_TF"/>
</dbReference>
<organism evidence="6 7">
    <name type="scientific">Nannocystis punicea</name>
    <dbReference type="NCBI Taxonomy" id="2995304"/>
    <lineage>
        <taxon>Bacteria</taxon>
        <taxon>Pseudomonadati</taxon>
        <taxon>Myxococcota</taxon>
        <taxon>Polyangia</taxon>
        <taxon>Nannocystales</taxon>
        <taxon>Nannocystaceae</taxon>
        <taxon>Nannocystis</taxon>
    </lineage>
</organism>
<sequence>MVPLDLNLLVALDALLAEQSVARAAARLHVTPSAMSRTLTRLREAVGDPLLVRAGRELVPTPRALALRERVHRWVAEAETLLVADAPRSPAEFRRVFTIRANDGVLVGLGAELLARVQAEAPGVIVRFVNEGEEDVAALRDGVVDLDIGVQDALGPEVRVQSLLVDRFAVLVAANSPLRGRPNLEQVCAVPHVVISRRGKTVTLLDEQLAARGLKRRVTAVVPNTLAAAALVAQGCGLALVADTFARRAHGLLPVRRLPFPLPLGPIPIAQAWHPRFDDEPAHRWLRGLIKQIAAELGAPERA</sequence>
<dbReference type="EMBL" id="CP114040">
    <property type="protein sequence ID" value="WAS91629.1"/>
    <property type="molecule type" value="Genomic_DNA"/>
</dbReference>
<keyword evidence="4" id="KW-0804">Transcription</keyword>
<gene>
    <name evidence="6" type="ORF">O0S08_36065</name>
</gene>
<dbReference type="PANTHER" id="PTHR30118:SF15">
    <property type="entry name" value="TRANSCRIPTIONAL REGULATORY PROTEIN"/>
    <property type="match status" value="1"/>
</dbReference>
<evidence type="ECO:0000256" key="3">
    <source>
        <dbReference type="ARBA" id="ARBA00023125"/>
    </source>
</evidence>
<dbReference type="Gene3D" id="3.40.190.10">
    <property type="entry name" value="Periplasmic binding protein-like II"/>
    <property type="match status" value="2"/>
</dbReference>
<feature type="domain" description="HTH lysR-type" evidence="5">
    <location>
        <begin position="4"/>
        <end position="61"/>
    </location>
</feature>
<dbReference type="RefSeq" id="WP_269033991.1">
    <property type="nucleotide sequence ID" value="NZ_CP114040.1"/>
</dbReference>
<evidence type="ECO:0000259" key="5">
    <source>
        <dbReference type="PROSITE" id="PS50931"/>
    </source>
</evidence>
<dbReference type="PROSITE" id="PS50931">
    <property type="entry name" value="HTH_LYSR"/>
    <property type="match status" value="1"/>
</dbReference>
<keyword evidence="3" id="KW-0238">DNA-binding</keyword>
<dbReference type="Gene3D" id="1.10.10.10">
    <property type="entry name" value="Winged helix-like DNA-binding domain superfamily/Winged helix DNA-binding domain"/>
    <property type="match status" value="1"/>
</dbReference>
<dbReference type="Proteomes" id="UP001164459">
    <property type="component" value="Chromosome"/>
</dbReference>
<evidence type="ECO:0000256" key="2">
    <source>
        <dbReference type="ARBA" id="ARBA00023015"/>
    </source>
</evidence>
<name>A0ABY7GXT4_9BACT</name>
<protein>
    <submittedName>
        <fullName evidence="6">LysR family transcriptional regulator</fullName>
    </submittedName>
</protein>
<reference evidence="6" key="1">
    <citation type="submission" date="2022-11" db="EMBL/GenBank/DDBJ databases">
        <title>Minimal conservation of predation-associated metabolite biosynthetic gene clusters underscores biosynthetic potential of Myxococcota including descriptions for ten novel species: Archangium lansinium sp. nov., Myxococcus landrumus sp. nov., Nannocystis bai.</title>
        <authorList>
            <person name="Ahearne A."/>
            <person name="Stevens C."/>
            <person name="Dowd S."/>
        </authorList>
    </citation>
    <scope>NUCLEOTIDE SEQUENCE</scope>
    <source>
        <strain evidence="6">Fl3</strain>
    </source>
</reference>
<dbReference type="SUPFAM" id="SSF53850">
    <property type="entry name" value="Periplasmic binding protein-like II"/>
    <property type="match status" value="1"/>
</dbReference>
<evidence type="ECO:0000313" key="7">
    <source>
        <dbReference type="Proteomes" id="UP001164459"/>
    </source>
</evidence>
<accession>A0ABY7GXT4</accession>
<evidence type="ECO:0000256" key="4">
    <source>
        <dbReference type="ARBA" id="ARBA00023163"/>
    </source>
</evidence>
<comment type="similarity">
    <text evidence="1">Belongs to the LysR transcriptional regulatory family.</text>
</comment>
<dbReference type="InterPro" id="IPR000847">
    <property type="entry name" value="LysR_HTH_N"/>
</dbReference>
<dbReference type="InterPro" id="IPR036388">
    <property type="entry name" value="WH-like_DNA-bd_sf"/>
</dbReference>
<dbReference type="InterPro" id="IPR005119">
    <property type="entry name" value="LysR_subst-bd"/>
</dbReference>
<keyword evidence="7" id="KW-1185">Reference proteome</keyword>
<evidence type="ECO:0000256" key="1">
    <source>
        <dbReference type="ARBA" id="ARBA00009437"/>
    </source>
</evidence>
<evidence type="ECO:0000313" key="6">
    <source>
        <dbReference type="EMBL" id="WAS91629.1"/>
    </source>
</evidence>
<dbReference type="PANTHER" id="PTHR30118">
    <property type="entry name" value="HTH-TYPE TRANSCRIPTIONAL REGULATOR LEUO-RELATED"/>
    <property type="match status" value="1"/>
</dbReference>
<keyword evidence="2" id="KW-0805">Transcription regulation</keyword>
<dbReference type="Pfam" id="PF03466">
    <property type="entry name" value="LysR_substrate"/>
    <property type="match status" value="1"/>
</dbReference>
<proteinExistence type="inferred from homology"/>
<dbReference type="Pfam" id="PF00126">
    <property type="entry name" value="HTH_1"/>
    <property type="match status" value="1"/>
</dbReference>
<dbReference type="SUPFAM" id="SSF46785">
    <property type="entry name" value="Winged helix' DNA-binding domain"/>
    <property type="match status" value="1"/>
</dbReference>
<dbReference type="InterPro" id="IPR036390">
    <property type="entry name" value="WH_DNA-bd_sf"/>
</dbReference>